<dbReference type="SMART" id="SM00338">
    <property type="entry name" value="BRLZ"/>
    <property type="match status" value="1"/>
</dbReference>
<evidence type="ECO:0000256" key="2">
    <source>
        <dbReference type="ARBA" id="ARBA00019754"/>
    </source>
</evidence>
<dbReference type="SUPFAM" id="SSF57959">
    <property type="entry name" value="Leucine zipper domain"/>
    <property type="match status" value="1"/>
</dbReference>
<feature type="compositionally biased region" description="Basic residues" evidence="12">
    <location>
        <begin position="145"/>
        <end position="166"/>
    </location>
</feature>
<feature type="region of interest" description="Disordered" evidence="12">
    <location>
        <begin position="100"/>
        <end position="169"/>
    </location>
</feature>
<keyword evidence="8" id="KW-0010">Activator</keyword>
<organism evidence="14 15">
    <name type="scientific">Paralvinella palmiformis</name>
    <dbReference type="NCBI Taxonomy" id="53620"/>
    <lineage>
        <taxon>Eukaryota</taxon>
        <taxon>Metazoa</taxon>
        <taxon>Spiralia</taxon>
        <taxon>Lophotrochozoa</taxon>
        <taxon>Annelida</taxon>
        <taxon>Polychaeta</taxon>
        <taxon>Sedentaria</taxon>
        <taxon>Canalipalpata</taxon>
        <taxon>Terebellida</taxon>
        <taxon>Terebelliformia</taxon>
        <taxon>Alvinellidae</taxon>
        <taxon>Paralvinella</taxon>
    </lineage>
</organism>
<dbReference type="Pfam" id="PF07716">
    <property type="entry name" value="bZIP_2"/>
    <property type="match status" value="1"/>
</dbReference>
<comment type="subcellular location">
    <subcellularLocation>
        <location evidence="1">Cytoplasm</location>
    </subcellularLocation>
</comment>
<keyword evidence="7" id="KW-0238">DNA-binding</keyword>
<evidence type="ECO:0000256" key="8">
    <source>
        <dbReference type="ARBA" id="ARBA00023159"/>
    </source>
</evidence>
<evidence type="ECO:0000313" key="15">
    <source>
        <dbReference type="Proteomes" id="UP001208570"/>
    </source>
</evidence>
<evidence type="ECO:0000259" key="13">
    <source>
        <dbReference type="PROSITE" id="PS50217"/>
    </source>
</evidence>
<keyword evidence="5" id="KW-0221">Differentiation</keyword>
<feature type="domain" description="BZIP" evidence="13">
    <location>
        <begin position="142"/>
        <end position="202"/>
    </location>
</feature>
<dbReference type="CDD" id="cd12193">
    <property type="entry name" value="bZIP_GCN4"/>
    <property type="match status" value="1"/>
</dbReference>
<gene>
    <name evidence="14" type="ORF">LSH36_243g02007</name>
</gene>
<dbReference type="GO" id="GO:0000981">
    <property type="term" value="F:DNA-binding transcription factor activity, RNA polymerase II-specific"/>
    <property type="evidence" value="ECO:0007669"/>
    <property type="project" value="TreeGrafter"/>
</dbReference>
<dbReference type="GO" id="GO:0000978">
    <property type="term" value="F:RNA polymerase II cis-regulatory region sequence-specific DNA binding"/>
    <property type="evidence" value="ECO:0007669"/>
    <property type="project" value="TreeGrafter"/>
</dbReference>
<evidence type="ECO:0000256" key="10">
    <source>
        <dbReference type="ARBA" id="ARBA00023242"/>
    </source>
</evidence>
<dbReference type="PANTHER" id="PTHR23351">
    <property type="entry name" value="FOS TRANSCRIPTION FACTOR-RELATED"/>
    <property type="match status" value="1"/>
</dbReference>
<evidence type="ECO:0000256" key="5">
    <source>
        <dbReference type="ARBA" id="ARBA00022782"/>
    </source>
</evidence>
<dbReference type="GO" id="GO:0005634">
    <property type="term" value="C:nucleus"/>
    <property type="evidence" value="ECO:0007669"/>
    <property type="project" value="TreeGrafter"/>
</dbReference>
<feature type="compositionally biased region" description="Low complexity" evidence="12">
    <location>
        <begin position="123"/>
        <end position="136"/>
    </location>
</feature>
<dbReference type="InterPro" id="IPR000837">
    <property type="entry name" value="AP-1"/>
</dbReference>
<proteinExistence type="predicted"/>
<evidence type="ECO:0000256" key="9">
    <source>
        <dbReference type="ARBA" id="ARBA00023163"/>
    </source>
</evidence>
<evidence type="ECO:0000256" key="7">
    <source>
        <dbReference type="ARBA" id="ARBA00023125"/>
    </source>
</evidence>
<dbReference type="InterPro" id="IPR004827">
    <property type="entry name" value="bZIP"/>
</dbReference>
<dbReference type="EMBL" id="JAODUP010000243">
    <property type="protein sequence ID" value="KAK2155299.1"/>
    <property type="molecule type" value="Genomic_DNA"/>
</dbReference>
<dbReference type="Proteomes" id="UP001208570">
    <property type="component" value="Unassembled WGS sequence"/>
</dbReference>
<reference evidence="14" key="1">
    <citation type="journal article" date="2023" name="Mol. Biol. Evol.">
        <title>Third-Generation Sequencing Reveals the Adaptive Role of the Epigenome in Three Deep-Sea Polychaetes.</title>
        <authorList>
            <person name="Perez M."/>
            <person name="Aroh O."/>
            <person name="Sun Y."/>
            <person name="Lan Y."/>
            <person name="Juniper S.K."/>
            <person name="Young C.R."/>
            <person name="Angers B."/>
            <person name="Qian P.Y."/>
        </authorList>
    </citation>
    <scope>NUCLEOTIDE SEQUENCE</scope>
    <source>
        <strain evidence="14">P08H-3</strain>
    </source>
</reference>
<dbReference type="Gene3D" id="1.20.5.170">
    <property type="match status" value="1"/>
</dbReference>
<evidence type="ECO:0000256" key="12">
    <source>
        <dbReference type="SAM" id="MobiDB-lite"/>
    </source>
</evidence>
<keyword evidence="9" id="KW-0804">Transcription</keyword>
<name>A0AAD9JLA6_9ANNE</name>
<evidence type="ECO:0000256" key="11">
    <source>
        <dbReference type="ARBA" id="ARBA00029907"/>
    </source>
</evidence>
<keyword evidence="6" id="KW-0805">Transcription regulation</keyword>
<evidence type="ECO:0000313" key="14">
    <source>
        <dbReference type="EMBL" id="KAK2155299.1"/>
    </source>
</evidence>
<keyword evidence="3" id="KW-0963">Cytoplasm</keyword>
<evidence type="ECO:0000256" key="3">
    <source>
        <dbReference type="ARBA" id="ARBA00022490"/>
    </source>
</evidence>
<comment type="caution">
    <text evidence="14">The sequence shown here is derived from an EMBL/GenBank/DDBJ whole genome shotgun (WGS) entry which is preliminary data.</text>
</comment>
<evidence type="ECO:0000256" key="1">
    <source>
        <dbReference type="ARBA" id="ARBA00004496"/>
    </source>
</evidence>
<sequence>MVGNHVTSVESDAISMTTEKDMDSEFDLYNLLQSGVQTDDLGESSHSMNDKNVDDFVDLFEFLLQNEKTNTVPAEELISEQPTTDNNNIIVGKKRTYETSSDSATVPSDHSGYTKVKRRHRVTVTSDSESDSGSTTQDMNDKEKHVLRRLKNNVASRRSRQTRKQKFVNMEKKAEELEIANAELRDRVTMLEHLAKEMKDNLIKCMTK</sequence>
<dbReference type="PANTHER" id="PTHR23351:SF14">
    <property type="entry name" value="BASIC LEUCINE ZIPPER TRANSCRIPTIONAL FACTOR ATF-LIKE"/>
    <property type="match status" value="1"/>
</dbReference>
<evidence type="ECO:0000256" key="4">
    <source>
        <dbReference type="ARBA" id="ARBA00022491"/>
    </source>
</evidence>
<dbReference type="GO" id="GO:0030154">
    <property type="term" value="P:cell differentiation"/>
    <property type="evidence" value="ECO:0007669"/>
    <property type="project" value="UniProtKB-KW"/>
</dbReference>
<keyword evidence="10" id="KW-0539">Nucleus</keyword>
<keyword evidence="15" id="KW-1185">Reference proteome</keyword>
<accession>A0AAD9JLA6</accession>
<dbReference type="GO" id="GO:0005737">
    <property type="term" value="C:cytoplasm"/>
    <property type="evidence" value="ECO:0007669"/>
    <property type="project" value="UniProtKB-SubCell"/>
</dbReference>
<dbReference type="PROSITE" id="PS50217">
    <property type="entry name" value="BZIP"/>
    <property type="match status" value="1"/>
</dbReference>
<evidence type="ECO:0000256" key="6">
    <source>
        <dbReference type="ARBA" id="ARBA00023015"/>
    </source>
</evidence>
<dbReference type="AlphaFoldDB" id="A0AAD9JLA6"/>
<dbReference type="InterPro" id="IPR046347">
    <property type="entry name" value="bZIP_sf"/>
</dbReference>
<protein>
    <recommendedName>
        <fullName evidence="2">Basic leucine zipper transcriptional factor ATF-like</fullName>
    </recommendedName>
    <alternativeName>
        <fullName evidence="11">B-cell-activating transcription factor</fullName>
    </alternativeName>
</protein>
<keyword evidence="4" id="KW-0678">Repressor</keyword>